<keyword evidence="1" id="KW-0812">Transmembrane</keyword>
<evidence type="ECO:0000313" key="2">
    <source>
        <dbReference type="EMBL" id="EGC48984.1"/>
    </source>
</evidence>
<dbReference type="EMBL" id="CP069104">
    <property type="protein sequence ID" value="QSS54581.1"/>
    <property type="molecule type" value="Genomic_DNA"/>
</dbReference>
<keyword evidence="1" id="KW-0472">Membrane</keyword>
<dbReference type="GO" id="GO:0006813">
    <property type="term" value="P:potassium ion transport"/>
    <property type="evidence" value="ECO:0007669"/>
    <property type="project" value="TreeGrafter"/>
</dbReference>
<dbReference type="InterPro" id="IPR018786">
    <property type="entry name" value="Mit_KHE1"/>
</dbReference>
<dbReference type="PANTHER" id="PTHR28062:SF1">
    <property type="entry name" value="TRANSMEMBRANE PROTEIN"/>
    <property type="match status" value="1"/>
</dbReference>
<dbReference type="OrthoDB" id="5562676at2759"/>
<dbReference type="HOGENOM" id="CLU_043838_2_0_1"/>
<dbReference type="GO" id="GO:0005743">
    <property type="term" value="C:mitochondrial inner membrane"/>
    <property type="evidence" value="ECO:0007669"/>
    <property type="project" value="TreeGrafter"/>
</dbReference>
<organism evidence="4">
    <name type="scientific">Ajellomyces capsulatus (strain H88)</name>
    <name type="common">Darling's disease fungus</name>
    <name type="synonym">Histoplasma capsulatum</name>
    <dbReference type="NCBI Taxonomy" id="544711"/>
    <lineage>
        <taxon>Eukaryota</taxon>
        <taxon>Fungi</taxon>
        <taxon>Dikarya</taxon>
        <taxon>Ascomycota</taxon>
        <taxon>Pezizomycotina</taxon>
        <taxon>Eurotiomycetes</taxon>
        <taxon>Eurotiomycetidae</taxon>
        <taxon>Onygenales</taxon>
        <taxon>Ajellomycetaceae</taxon>
        <taxon>Histoplasma</taxon>
    </lineage>
</organism>
<reference evidence="4" key="1">
    <citation type="submission" date="2008-07" db="EMBL/GenBank/DDBJ databases">
        <title>Annotation of Ajellomyces capsulatus strain H88.</title>
        <authorList>
            <person name="Champion M."/>
            <person name="Cuomo C."/>
            <person name="Ma L.-J."/>
            <person name="Henn M.R."/>
            <person name="Sil A."/>
            <person name="Goldman B."/>
            <person name="Young S.K."/>
            <person name="Kodira C.D."/>
            <person name="Zeng Q."/>
            <person name="Koehrsen M."/>
            <person name="Alvarado L."/>
            <person name="Berlin A."/>
            <person name="Borenstein D."/>
            <person name="Chen Z."/>
            <person name="Engels R."/>
            <person name="Freedman E."/>
            <person name="Gellesch M."/>
            <person name="Goldberg J."/>
            <person name="Griggs A."/>
            <person name="Gujja S."/>
            <person name="Heiman D."/>
            <person name="Hepburn T."/>
            <person name="Howarth C."/>
            <person name="Jen D."/>
            <person name="Larson L."/>
            <person name="Lewis B."/>
            <person name="Mehta T."/>
            <person name="Park D."/>
            <person name="Pearson M."/>
            <person name="Roberts A."/>
            <person name="Saif S."/>
            <person name="Shea T."/>
            <person name="Shenoy N."/>
            <person name="Sisk P."/>
            <person name="Stolte C."/>
            <person name="Sykes S."/>
            <person name="Walk T."/>
            <person name="White J."/>
            <person name="Yandava C."/>
            <person name="Klein B."/>
            <person name="McEwen J.G."/>
            <person name="Puccia R."/>
            <person name="Goldman G.H."/>
            <person name="Felipe M.S."/>
            <person name="Nino-Vega G."/>
            <person name="San-Blas G."/>
            <person name="Taylor J."/>
            <person name="Mendoza L."/>
            <person name="Galagan J."/>
            <person name="Nusbaum C."/>
            <person name="Birren B."/>
        </authorList>
    </citation>
    <scope>NUCLEOTIDE SEQUENCE [LARGE SCALE GENOMIC DNA]</scope>
    <source>
        <strain evidence="4">H88</strain>
    </source>
</reference>
<reference evidence="3" key="2">
    <citation type="submission" date="2021-01" db="EMBL/GenBank/DDBJ databases">
        <title>Chromosome-level genome assembly of a human fungal pathogen reveals clustering of transcriptionally co-regulated genes.</title>
        <authorList>
            <person name="Voorhies M."/>
            <person name="Cohen S."/>
            <person name="Shea T.P."/>
            <person name="Petrus S."/>
            <person name="Munoz J.F."/>
            <person name="Poplawski S."/>
            <person name="Goldman W.E."/>
            <person name="Michael T."/>
            <person name="Cuomo C.A."/>
            <person name="Sil A."/>
            <person name="Beyhan S."/>
        </authorList>
    </citation>
    <scope>NUCLEOTIDE SEQUENCE</scope>
    <source>
        <strain evidence="3">H88</strain>
    </source>
</reference>
<evidence type="ECO:0000313" key="4">
    <source>
        <dbReference type="Proteomes" id="UP000008142"/>
    </source>
</evidence>
<protein>
    <submittedName>
        <fullName evidence="2">Uncharacterized protein</fullName>
    </submittedName>
</protein>
<dbReference type="PANTHER" id="PTHR28062">
    <property type="entry name" value="K+-H+ EXCHANGE-LIKE PROTEIN"/>
    <property type="match status" value="1"/>
</dbReference>
<keyword evidence="1" id="KW-1133">Transmembrane helix</keyword>
<dbReference type="AlphaFoldDB" id="F0USV7"/>
<dbReference type="EMBL" id="DS990642">
    <property type="protein sequence ID" value="EGC48984.1"/>
    <property type="molecule type" value="Genomic_DNA"/>
</dbReference>
<dbReference type="Proteomes" id="UP000663419">
    <property type="component" value="Chromosome 3"/>
</dbReference>
<proteinExistence type="predicted"/>
<dbReference type="Proteomes" id="UP000008142">
    <property type="component" value="Unassembled WGS sequence"/>
</dbReference>
<name>F0USV7_AJEC8</name>
<dbReference type="OMA" id="PFFYLAY"/>
<evidence type="ECO:0000256" key="1">
    <source>
        <dbReference type="SAM" id="Phobius"/>
    </source>
</evidence>
<dbReference type="Pfam" id="PF10173">
    <property type="entry name" value="Mit_KHE1"/>
    <property type="match status" value="1"/>
</dbReference>
<feature type="transmembrane region" description="Helical" evidence="1">
    <location>
        <begin position="129"/>
        <end position="157"/>
    </location>
</feature>
<dbReference type="VEuPathDB" id="FungiDB:I7I53_02171"/>
<evidence type="ECO:0000313" key="3">
    <source>
        <dbReference type="EMBL" id="QSS54581.1"/>
    </source>
</evidence>
<gene>
    <name evidence="2" type="ORF">HCEG_08199</name>
    <name evidence="3" type="ORF">I7I53_02171</name>
</gene>
<sequence length="258" mass="29920">MRLYLLPISTGRSLLYCKRIDTRSAKELSRLDRITQKASTTWAKWEQAEQAWKKRLVAYGNRVLQRIPYEEWGLKSVPPLSTRRQTEELQTHTQVSLVYPKGIIQESKVLDLLRDLATARQRLHRRRMLWSIFIAPLMLPVALIPLVPNIPFFYFVYRGWSHWRALSGSKHLCFLLDNDLVTPRSLPALEKFYAHRLMINNSVPPEANSKANCPNEVILLEASDGRQLAQILGPHELAAEVERAVRQVKHLHQEKKTS</sequence>
<dbReference type="GO" id="GO:1902600">
    <property type="term" value="P:proton transmembrane transport"/>
    <property type="evidence" value="ECO:0007669"/>
    <property type="project" value="TreeGrafter"/>
</dbReference>
<accession>F0USV7</accession>